<keyword evidence="9" id="KW-1185">Reference proteome</keyword>
<dbReference type="Gene3D" id="1.10.579.10">
    <property type="entry name" value="DNA Cyclobutane Dipyrimidine Photolyase, subunit A, domain 3"/>
    <property type="match status" value="1"/>
</dbReference>
<dbReference type="GO" id="GO:0006139">
    <property type="term" value="P:nucleobase-containing compound metabolic process"/>
    <property type="evidence" value="ECO:0007669"/>
    <property type="project" value="UniProtKB-ARBA"/>
</dbReference>
<feature type="site" description="Electron transfer via tryptophanyl radical" evidence="5">
    <location>
        <position position="308"/>
    </location>
</feature>
<keyword evidence="3 6" id="KW-0157">Chromophore</keyword>
<dbReference type="Gene3D" id="3.40.50.620">
    <property type="entry name" value="HUPs"/>
    <property type="match status" value="1"/>
</dbReference>
<dbReference type="GO" id="GO:0006950">
    <property type="term" value="P:response to stress"/>
    <property type="evidence" value="ECO:0007669"/>
    <property type="project" value="UniProtKB-ARBA"/>
</dbReference>
<feature type="binding site" evidence="4">
    <location>
        <position position="274"/>
    </location>
    <ligand>
        <name>FAD</name>
        <dbReference type="ChEBI" id="CHEBI:57692"/>
    </ligand>
</feature>
<evidence type="ECO:0000313" key="8">
    <source>
        <dbReference type="EMBL" id="TIH39032.1"/>
    </source>
</evidence>
<dbReference type="InterPro" id="IPR005101">
    <property type="entry name" value="Cryptochr/Photolyase_FAD-bd"/>
</dbReference>
<evidence type="ECO:0000256" key="3">
    <source>
        <dbReference type="ARBA" id="ARBA00022991"/>
    </source>
</evidence>
<dbReference type="PROSITE" id="PS00394">
    <property type="entry name" value="DNA_PHOTOLYASES_1_1"/>
    <property type="match status" value="1"/>
</dbReference>
<comment type="cofactor">
    <cofactor evidence="4">
        <name>FAD</name>
        <dbReference type="ChEBI" id="CHEBI:57692"/>
    </cofactor>
    <text evidence="4">Binds 1 FAD per subunit.</text>
</comment>
<protein>
    <submittedName>
        <fullName evidence="8">Deoxyribodipyrimidine photo-lyase</fullName>
    </submittedName>
</protein>
<dbReference type="Proteomes" id="UP000306192">
    <property type="component" value="Unassembled WGS sequence"/>
</dbReference>
<evidence type="ECO:0000256" key="1">
    <source>
        <dbReference type="ARBA" id="ARBA00022630"/>
    </source>
</evidence>
<organism evidence="8 9">
    <name type="scientific">Subtercola vilae</name>
    <dbReference type="NCBI Taxonomy" id="2056433"/>
    <lineage>
        <taxon>Bacteria</taxon>
        <taxon>Bacillati</taxon>
        <taxon>Actinomycetota</taxon>
        <taxon>Actinomycetes</taxon>
        <taxon>Micrococcales</taxon>
        <taxon>Microbacteriaceae</taxon>
        <taxon>Subtercola</taxon>
    </lineage>
</organism>
<evidence type="ECO:0000256" key="4">
    <source>
        <dbReference type="PIRSR" id="PIRSR602081-1"/>
    </source>
</evidence>
<accession>A0A4T2C640</accession>
<keyword evidence="2 4" id="KW-0274">FAD</keyword>
<dbReference type="PROSITE" id="PS00691">
    <property type="entry name" value="DNA_PHOTOLYASES_1_2"/>
    <property type="match status" value="1"/>
</dbReference>
<keyword evidence="8" id="KW-0456">Lyase</keyword>
<dbReference type="GO" id="GO:0003677">
    <property type="term" value="F:DNA binding"/>
    <property type="evidence" value="ECO:0007669"/>
    <property type="project" value="TreeGrafter"/>
</dbReference>
<dbReference type="OrthoDB" id="9772484at2"/>
<comment type="caution">
    <text evidence="8">The sequence shown here is derived from an EMBL/GenBank/DDBJ whole genome shotgun (WGS) entry which is preliminary data.</text>
</comment>
<dbReference type="GO" id="GO:0009416">
    <property type="term" value="P:response to light stimulus"/>
    <property type="evidence" value="ECO:0007669"/>
    <property type="project" value="TreeGrafter"/>
</dbReference>
<dbReference type="InterPro" id="IPR036155">
    <property type="entry name" value="Crypto/Photolyase_N_sf"/>
</dbReference>
<feature type="binding site" evidence="4">
    <location>
        <begin position="240"/>
        <end position="244"/>
    </location>
    <ligand>
        <name>FAD</name>
        <dbReference type="ChEBI" id="CHEBI:57692"/>
    </ligand>
</feature>
<sequence>MGSASVVWFRDDLRVADHPALDAAVRRGEPIVAVYVFDEVSAGVRPLGAASKWWLHHSLLALAGELDARGLTLTFRRGPATEVIAELLAETGAGAVFWNRRYALAEREIDSGIKSSLKEQGVEARSFQANVLFEPWTLQTGQGAPYRVFTPFWRACLGAKPPREPLSAPERGDVTPFGGPLASEDIASWQLLPTKPDWAGGLREAWVPGEKAAHDQIDAFEHSGLGDYVDDRDKPAVDATSRMSPRLRFGEISPFQLWHTMRGGVSGAGGAAAYLREVGWREFAYHLLYHFPSITTENMRPAFNAFPWAKPEPEVLHAWQQGLTGIPLVDAGMRELWQTGVMHNRIRMVAASFLVKNLLIDWRVGEAWFWDTLVDADLASNTMNWQWVAGSGVDAAPYFRVFNPELQAKKFDPAGEYINHFVPEAGTPAYPEPMVDLGESRKRALAAYEQVRGS</sequence>
<evidence type="ECO:0000313" key="9">
    <source>
        <dbReference type="Proteomes" id="UP000306192"/>
    </source>
</evidence>
<dbReference type="Gene3D" id="1.25.40.80">
    <property type="match status" value="1"/>
</dbReference>
<proteinExistence type="inferred from homology"/>
<evidence type="ECO:0000256" key="5">
    <source>
        <dbReference type="PIRSR" id="PIRSR602081-2"/>
    </source>
</evidence>
<keyword evidence="1 4" id="KW-0285">Flavoprotein</keyword>
<dbReference type="RefSeq" id="WP_136641263.1">
    <property type="nucleotide sequence ID" value="NZ_QYRT01000007.1"/>
</dbReference>
<feature type="binding site" evidence="4">
    <location>
        <begin position="375"/>
        <end position="377"/>
    </location>
    <ligand>
        <name>FAD</name>
        <dbReference type="ChEBI" id="CHEBI:57692"/>
    </ligand>
</feature>
<feature type="binding site" evidence="4">
    <location>
        <position position="228"/>
    </location>
    <ligand>
        <name>FAD</name>
        <dbReference type="ChEBI" id="CHEBI:57692"/>
    </ligand>
</feature>
<dbReference type="EMBL" id="QYRT01000007">
    <property type="protein sequence ID" value="TIH39032.1"/>
    <property type="molecule type" value="Genomic_DNA"/>
</dbReference>
<dbReference type="Pfam" id="PF03441">
    <property type="entry name" value="FAD_binding_7"/>
    <property type="match status" value="1"/>
</dbReference>
<evidence type="ECO:0000256" key="6">
    <source>
        <dbReference type="RuleBase" id="RU004182"/>
    </source>
</evidence>
<evidence type="ECO:0000259" key="7">
    <source>
        <dbReference type="PROSITE" id="PS51645"/>
    </source>
</evidence>
<reference evidence="8 9" key="1">
    <citation type="journal article" date="2019" name="Microorganisms">
        <title>Systematic Affiliation and Genome Analysis of Subtercola vilae DB165(T) with Particular Emphasis on Cold Adaptation of an Isolate from a High-Altitude Cold Volcano Lake.</title>
        <authorList>
            <person name="Villalobos A.S."/>
            <person name="Wiese J."/>
            <person name="Imhoff J.F."/>
            <person name="Dorador C."/>
            <person name="Keller A."/>
            <person name="Hentschel U."/>
        </authorList>
    </citation>
    <scope>NUCLEOTIDE SEQUENCE [LARGE SCALE GENOMIC DNA]</scope>
    <source>
        <strain evidence="8 9">DB165</strain>
    </source>
</reference>
<dbReference type="PRINTS" id="PR00147">
    <property type="entry name" value="DNAPHOTLYASE"/>
</dbReference>
<dbReference type="GO" id="GO:0003904">
    <property type="term" value="F:deoxyribodipyrimidine photo-lyase activity"/>
    <property type="evidence" value="ECO:0007669"/>
    <property type="project" value="TreeGrafter"/>
</dbReference>
<dbReference type="InterPro" id="IPR018394">
    <property type="entry name" value="DNA_photolyase_1_CS_C"/>
</dbReference>
<comment type="similarity">
    <text evidence="6">Belongs to the DNA photolyase family.</text>
</comment>
<dbReference type="PANTHER" id="PTHR11455:SF9">
    <property type="entry name" value="CRYPTOCHROME CIRCADIAN CLOCK 5 ISOFORM X1"/>
    <property type="match status" value="1"/>
</dbReference>
<feature type="site" description="Electron transfer via tryptophanyl radical" evidence="5">
    <location>
        <position position="385"/>
    </location>
</feature>
<dbReference type="InterPro" id="IPR006050">
    <property type="entry name" value="DNA_photolyase_N"/>
</dbReference>
<evidence type="ECO:0000256" key="2">
    <source>
        <dbReference type="ARBA" id="ARBA00022827"/>
    </source>
</evidence>
<dbReference type="InterPro" id="IPR014729">
    <property type="entry name" value="Rossmann-like_a/b/a_fold"/>
</dbReference>
<dbReference type="Pfam" id="PF00875">
    <property type="entry name" value="DNA_photolyase"/>
    <property type="match status" value="1"/>
</dbReference>
<feature type="domain" description="Photolyase/cryptochrome alpha/beta" evidence="7">
    <location>
        <begin position="3"/>
        <end position="132"/>
    </location>
</feature>
<dbReference type="InterPro" id="IPR002081">
    <property type="entry name" value="Cryptochrome/DNA_photolyase_1"/>
</dbReference>
<dbReference type="InterPro" id="IPR036134">
    <property type="entry name" value="Crypto/Photolyase_FAD-like_sf"/>
</dbReference>
<dbReference type="AlphaFoldDB" id="A0A4T2C640"/>
<feature type="site" description="Electron transfer via tryptophanyl radical" evidence="5">
    <location>
        <position position="362"/>
    </location>
</feature>
<dbReference type="PANTHER" id="PTHR11455">
    <property type="entry name" value="CRYPTOCHROME"/>
    <property type="match status" value="1"/>
</dbReference>
<dbReference type="GO" id="GO:0071949">
    <property type="term" value="F:FAD binding"/>
    <property type="evidence" value="ECO:0007669"/>
    <property type="project" value="TreeGrafter"/>
</dbReference>
<dbReference type="PROSITE" id="PS51645">
    <property type="entry name" value="PHR_CRY_ALPHA_BETA"/>
    <property type="match status" value="1"/>
</dbReference>
<gene>
    <name evidence="8" type="ORF">D4765_05610</name>
</gene>
<dbReference type="SUPFAM" id="SSF52425">
    <property type="entry name" value="Cryptochrome/photolyase, N-terminal domain"/>
    <property type="match status" value="1"/>
</dbReference>
<name>A0A4T2C640_9MICO</name>
<dbReference type="SUPFAM" id="SSF48173">
    <property type="entry name" value="Cryptochrome/photolyase FAD-binding domain"/>
    <property type="match status" value="1"/>
</dbReference>